<accession>A0A927MQV3</accession>
<feature type="domain" description="Major facilitator superfamily (MFS) profile" evidence="11">
    <location>
        <begin position="57"/>
        <end position="501"/>
    </location>
</feature>
<evidence type="ECO:0000256" key="5">
    <source>
        <dbReference type="ARBA" id="ARBA00022475"/>
    </source>
</evidence>
<feature type="transmembrane region" description="Helical" evidence="10">
    <location>
        <begin position="404"/>
        <end position="427"/>
    </location>
</feature>
<keyword evidence="8 10" id="KW-0472">Membrane</keyword>
<feature type="compositionally biased region" description="Polar residues" evidence="9">
    <location>
        <begin position="509"/>
        <end position="529"/>
    </location>
</feature>
<dbReference type="PANTHER" id="PTHR42718">
    <property type="entry name" value="MAJOR FACILITATOR SUPERFAMILY MULTIDRUG TRANSPORTER MFSC"/>
    <property type="match status" value="1"/>
</dbReference>
<evidence type="ECO:0000256" key="6">
    <source>
        <dbReference type="ARBA" id="ARBA00022692"/>
    </source>
</evidence>
<evidence type="ECO:0000256" key="4">
    <source>
        <dbReference type="ARBA" id="ARBA00022448"/>
    </source>
</evidence>
<comment type="caution">
    <text evidence="12">The sequence shown here is derived from an EMBL/GenBank/DDBJ whole genome shotgun (WGS) entry which is preliminary data.</text>
</comment>
<dbReference type="InterPro" id="IPR036259">
    <property type="entry name" value="MFS_trans_sf"/>
</dbReference>
<keyword evidence="13" id="KW-1185">Reference proteome</keyword>
<reference evidence="12" key="1">
    <citation type="submission" date="2020-10" db="EMBL/GenBank/DDBJ databases">
        <title>Sequencing the genomes of 1000 actinobacteria strains.</title>
        <authorList>
            <person name="Klenk H.-P."/>
        </authorList>
    </citation>
    <scope>NUCLEOTIDE SEQUENCE</scope>
    <source>
        <strain evidence="12">DSM 45354</strain>
    </source>
</reference>
<evidence type="ECO:0000256" key="2">
    <source>
        <dbReference type="ARBA" id="ARBA00007520"/>
    </source>
</evidence>
<dbReference type="Pfam" id="PF07690">
    <property type="entry name" value="MFS_1"/>
    <property type="match status" value="1"/>
</dbReference>
<organism evidence="12 13">
    <name type="scientific">Actinopolymorpha pittospori</name>
    <dbReference type="NCBI Taxonomy" id="648752"/>
    <lineage>
        <taxon>Bacteria</taxon>
        <taxon>Bacillati</taxon>
        <taxon>Actinomycetota</taxon>
        <taxon>Actinomycetes</taxon>
        <taxon>Propionibacteriales</taxon>
        <taxon>Actinopolymorphaceae</taxon>
        <taxon>Actinopolymorpha</taxon>
    </lineage>
</organism>
<name>A0A927MQV3_9ACTN</name>
<feature type="transmembrane region" description="Helical" evidence="10">
    <location>
        <begin position="155"/>
        <end position="175"/>
    </location>
</feature>
<feature type="transmembrane region" description="Helical" evidence="10">
    <location>
        <begin position="448"/>
        <end position="465"/>
    </location>
</feature>
<proteinExistence type="inferred from homology"/>
<dbReference type="GO" id="GO:0005886">
    <property type="term" value="C:plasma membrane"/>
    <property type="evidence" value="ECO:0007669"/>
    <property type="project" value="UniProtKB-SubCell"/>
</dbReference>
<keyword evidence="7 10" id="KW-1133">Transmembrane helix</keyword>
<dbReference type="PROSITE" id="PS00216">
    <property type="entry name" value="SUGAR_TRANSPORT_1"/>
    <property type="match status" value="1"/>
</dbReference>
<protein>
    <submittedName>
        <fullName evidence="12">DHA2 family methylenomycin A resistance protein-like MFS transporter</fullName>
    </submittedName>
</protein>
<keyword evidence="4" id="KW-0813">Transport</keyword>
<dbReference type="SUPFAM" id="SSF103473">
    <property type="entry name" value="MFS general substrate transporter"/>
    <property type="match status" value="1"/>
</dbReference>
<dbReference type="InterPro" id="IPR001958">
    <property type="entry name" value="Tet-R_TetA/multi-R_MdtG-like"/>
</dbReference>
<dbReference type="InterPro" id="IPR004638">
    <property type="entry name" value="EmrB-like"/>
</dbReference>
<feature type="transmembrane region" description="Helical" evidence="10">
    <location>
        <begin position="99"/>
        <end position="116"/>
    </location>
</feature>
<dbReference type="NCBIfam" id="TIGR00711">
    <property type="entry name" value="efflux_EmrB"/>
    <property type="match status" value="1"/>
</dbReference>
<sequence>MRLRGNPPYHRLTQLLAALERPEADRVGRGEAQLTIERNPMAASPPAVGTRPNRAVLLTVTCLGQFMVLLDNTIVGAALPDMQHRLHTQLTGLQWIVDAYVLLVAMLLLSGGVFADRFGRKRVYLTGVAVFTTASVLCSLAPSLGWLVAGRVLQGIGAAALSPASLALLAAAYPVPQERIKAIGLWAGFSGIGLAAGPVAGGVLTDAFGWPAIFLVNLPIGVVLLLVGLRSLEEARNPSAPAIDIPGTVLSVLGLGALTYGLIEGGARGWTSPVILGSYTAAVILLTAFVAVEARRSTPMLPLRLFRQQLFTVSNTAMVVVGFALMGSSFFFSQFFVYVQGSSILRAGLQTLPASLAMVILSPYAGRLAARYGFRIVVTTGLALAGLGLLALGMVHADTGYGNVWWRLGVVGVGFALTMSPLTGAAIQAVSPAEGGLASGISSTTRQIGAVLGVAVLGAIVRTRQSGGASFETGLNSAFLAAGTVTLATAVFTGLWLARSKPTEGSAPPQRSTDPGAVTTSNEASANSR</sequence>
<feature type="transmembrane region" description="Helical" evidence="10">
    <location>
        <begin position="123"/>
        <end position="149"/>
    </location>
</feature>
<dbReference type="Proteomes" id="UP000638648">
    <property type="component" value="Unassembled WGS sequence"/>
</dbReference>
<evidence type="ECO:0000256" key="10">
    <source>
        <dbReference type="SAM" id="Phobius"/>
    </source>
</evidence>
<keyword evidence="6 10" id="KW-0812">Transmembrane</keyword>
<evidence type="ECO:0000256" key="7">
    <source>
        <dbReference type="ARBA" id="ARBA00022989"/>
    </source>
</evidence>
<comment type="subcellular location">
    <subcellularLocation>
        <location evidence="1">Cell membrane</location>
        <topology evidence="1">Multi-pass membrane protein</topology>
    </subcellularLocation>
</comment>
<dbReference type="PROSITE" id="PS50850">
    <property type="entry name" value="MFS"/>
    <property type="match status" value="1"/>
</dbReference>
<dbReference type="EMBL" id="JADBEM010000001">
    <property type="protein sequence ID" value="MBE1603563.1"/>
    <property type="molecule type" value="Genomic_DNA"/>
</dbReference>
<comment type="similarity">
    <text evidence="2">Belongs to the major facilitator superfamily. TCR/Tet family.</text>
</comment>
<feature type="transmembrane region" description="Helical" evidence="10">
    <location>
        <begin position="269"/>
        <end position="292"/>
    </location>
</feature>
<evidence type="ECO:0000256" key="8">
    <source>
        <dbReference type="ARBA" id="ARBA00023136"/>
    </source>
</evidence>
<dbReference type="PRINTS" id="PR01035">
    <property type="entry name" value="TCRTETA"/>
</dbReference>
<dbReference type="PANTHER" id="PTHR42718:SF9">
    <property type="entry name" value="MAJOR FACILITATOR SUPERFAMILY MULTIDRUG TRANSPORTER MFSC"/>
    <property type="match status" value="1"/>
</dbReference>
<dbReference type="RefSeq" id="WP_202896057.1">
    <property type="nucleotide sequence ID" value="NZ_BAABJL010000117.1"/>
</dbReference>
<dbReference type="GO" id="GO:0022857">
    <property type="term" value="F:transmembrane transporter activity"/>
    <property type="evidence" value="ECO:0007669"/>
    <property type="project" value="InterPro"/>
</dbReference>
<feature type="transmembrane region" description="Helical" evidence="10">
    <location>
        <begin position="241"/>
        <end position="263"/>
    </location>
</feature>
<dbReference type="CDD" id="cd17321">
    <property type="entry name" value="MFS_MMR_MDR_like"/>
    <property type="match status" value="1"/>
</dbReference>
<evidence type="ECO:0000256" key="3">
    <source>
        <dbReference type="ARBA" id="ARBA00008537"/>
    </source>
</evidence>
<evidence type="ECO:0000313" key="12">
    <source>
        <dbReference type="EMBL" id="MBE1603563.1"/>
    </source>
</evidence>
<evidence type="ECO:0000256" key="9">
    <source>
        <dbReference type="SAM" id="MobiDB-lite"/>
    </source>
</evidence>
<keyword evidence="5" id="KW-1003">Cell membrane</keyword>
<feature type="transmembrane region" description="Helical" evidence="10">
    <location>
        <begin position="55"/>
        <end position="79"/>
    </location>
</feature>
<feature type="transmembrane region" description="Helical" evidence="10">
    <location>
        <begin position="182"/>
        <end position="201"/>
    </location>
</feature>
<dbReference type="Gene3D" id="1.20.1250.20">
    <property type="entry name" value="MFS general substrate transporter like domains"/>
    <property type="match status" value="1"/>
</dbReference>
<evidence type="ECO:0000313" key="13">
    <source>
        <dbReference type="Proteomes" id="UP000638648"/>
    </source>
</evidence>
<feature type="transmembrane region" description="Helical" evidence="10">
    <location>
        <begin position="344"/>
        <end position="365"/>
    </location>
</feature>
<dbReference type="InterPro" id="IPR005829">
    <property type="entry name" value="Sugar_transporter_CS"/>
</dbReference>
<feature type="transmembrane region" description="Helical" evidence="10">
    <location>
        <begin position="372"/>
        <end position="392"/>
    </location>
</feature>
<evidence type="ECO:0000256" key="1">
    <source>
        <dbReference type="ARBA" id="ARBA00004651"/>
    </source>
</evidence>
<feature type="transmembrane region" description="Helical" evidence="10">
    <location>
        <begin position="477"/>
        <end position="498"/>
    </location>
</feature>
<dbReference type="Gene3D" id="1.20.1720.10">
    <property type="entry name" value="Multidrug resistance protein D"/>
    <property type="match status" value="1"/>
</dbReference>
<dbReference type="AlphaFoldDB" id="A0A927MQV3"/>
<dbReference type="InterPro" id="IPR011701">
    <property type="entry name" value="MFS"/>
</dbReference>
<gene>
    <name evidence="12" type="ORF">HEB94_000411</name>
</gene>
<comment type="similarity">
    <text evidence="3">Belongs to the major facilitator superfamily. EmrB family.</text>
</comment>
<evidence type="ECO:0000259" key="11">
    <source>
        <dbReference type="PROSITE" id="PS50850"/>
    </source>
</evidence>
<feature type="transmembrane region" description="Helical" evidence="10">
    <location>
        <begin position="207"/>
        <end position="229"/>
    </location>
</feature>
<dbReference type="InterPro" id="IPR020846">
    <property type="entry name" value="MFS_dom"/>
</dbReference>
<feature type="region of interest" description="Disordered" evidence="9">
    <location>
        <begin position="501"/>
        <end position="529"/>
    </location>
</feature>
<feature type="transmembrane region" description="Helical" evidence="10">
    <location>
        <begin position="313"/>
        <end position="338"/>
    </location>
</feature>